<evidence type="ECO:0000256" key="2">
    <source>
        <dbReference type="ARBA" id="ARBA00012423"/>
    </source>
</evidence>
<evidence type="ECO:0000313" key="16">
    <source>
        <dbReference type="Proteomes" id="UP000594262"/>
    </source>
</evidence>
<comment type="catalytic activity">
    <reaction evidence="12">
        <text>S-hexadecanoyl-L-cysteinyl-[protein] + H2O = L-cysteinyl-[protein] + hexadecanoate + H(+)</text>
        <dbReference type="Rhea" id="RHEA:19233"/>
        <dbReference type="Rhea" id="RHEA-COMP:10131"/>
        <dbReference type="Rhea" id="RHEA-COMP:11032"/>
        <dbReference type="ChEBI" id="CHEBI:7896"/>
        <dbReference type="ChEBI" id="CHEBI:15377"/>
        <dbReference type="ChEBI" id="CHEBI:15378"/>
        <dbReference type="ChEBI" id="CHEBI:29950"/>
        <dbReference type="ChEBI" id="CHEBI:74151"/>
        <dbReference type="EC" id="3.1.2.22"/>
    </reaction>
    <physiologicalReaction direction="left-to-right" evidence="12">
        <dbReference type="Rhea" id="RHEA:19234"/>
    </physiologicalReaction>
</comment>
<evidence type="ECO:0000259" key="14">
    <source>
        <dbReference type="Pfam" id="PF00561"/>
    </source>
</evidence>
<dbReference type="Proteomes" id="UP000594262">
    <property type="component" value="Unplaced"/>
</dbReference>
<evidence type="ECO:0000256" key="8">
    <source>
        <dbReference type="ARBA" id="ARBA00041520"/>
    </source>
</evidence>
<comment type="function">
    <text evidence="11">Acts as an acyl-protein thioesterase that hydrolyzes fatty acids from acylated residues in proteins. Regulates the mitochondrial S-depalmitoylation of the nucleophilic active site residue of peroxiredoxin-5/PRDX5, a key antioxidant protein, therefore modulating mitochondrial antioxidant ability. Also catalyzes the deglucuronidation of mycophenolic acid acyl-glucuronide, an active metabolite of the immunosuppressant drug mycophenolate.</text>
</comment>
<dbReference type="AlphaFoldDB" id="A0A7M5V4L6"/>
<dbReference type="EC" id="3.1.1.93" evidence="6"/>
<reference evidence="15" key="1">
    <citation type="submission" date="2021-01" db="UniProtKB">
        <authorList>
            <consortium name="EnsemblMetazoa"/>
        </authorList>
    </citation>
    <scope>IDENTIFICATION</scope>
</reference>
<dbReference type="OrthoDB" id="408373at2759"/>
<evidence type="ECO:0000256" key="13">
    <source>
        <dbReference type="ARBA" id="ARBA00047972"/>
    </source>
</evidence>
<evidence type="ECO:0000313" key="15">
    <source>
        <dbReference type="EnsemblMetazoa" id="CLYHEMP011224.2"/>
    </source>
</evidence>
<dbReference type="EC" id="3.1.2.22" evidence="2"/>
<protein>
    <recommendedName>
        <fullName evidence="7">Palmitoyl-protein thioesterase ABHD10, mitochondrial</fullName>
        <ecNumber evidence="6">3.1.1.93</ecNumber>
        <ecNumber evidence="2">3.1.2.22</ecNumber>
    </recommendedName>
    <alternativeName>
        <fullName evidence="9">Acyl-protein thioesterase ABHD10</fullName>
    </alternativeName>
    <alternativeName>
        <fullName evidence="10">Alpha/beta hydrolase domain-containing protein 10</fullName>
    </alternativeName>
    <alternativeName>
        <fullName evidence="8">Mycophenolic acid acyl-glucuronide esterase, mitochondrial</fullName>
    </alternativeName>
</protein>
<dbReference type="Gene3D" id="3.40.50.1820">
    <property type="entry name" value="alpha/beta hydrolase"/>
    <property type="match status" value="1"/>
</dbReference>
<evidence type="ECO:0000256" key="11">
    <source>
        <dbReference type="ARBA" id="ARBA00046047"/>
    </source>
</evidence>
<accession>A0A7M5V4L6</accession>
<dbReference type="SUPFAM" id="SSF53474">
    <property type="entry name" value="alpha/beta-Hydrolases"/>
    <property type="match status" value="1"/>
</dbReference>
<evidence type="ECO:0000256" key="12">
    <source>
        <dbReference type="ARBA" id="ARBA00047409"/>
    </source>
</evidence>
<evidence type="ECO:0000256" key="9">
    <source>
        <dbReference type="ARBA" id="ARBA00042645"/>
    </source>
</evidence>
<evidence type="ECO:0000256" key="7">
    <source>
        <dbReference type="ARBA" id="ARBA00039314"/>
    </source>
</evidence>
<evidence type="ECO:0000256" key="5">
    <source>
        <dbReference type="ARBA" id="ARBA00023128"/>
    </source>
</evidence>
<keyword evidence="3" id="KW-0378">Hydrolase</keyword>
<organism evidence="15 16">
    <name type="scientific">Clytia hemisphaerica</name>
    <dbReference type="NCBI Taxonomy" id="252671"/>
    <lineage>
        <taxon>Eukaryota</taxon>
        <taxon>Metazoa</taxon>
        <taxon>Cnidaria</taxon>
        <taxon>Hydrozoa</taxon>
        <taxon>Hydroidolina</taxon>
        <taxon>Leptothecata</taxon>
        <taxon>Obeliida</taxon>
        <taxon>Clytiidae</taxon>
        <taxon>Clytia</taxon>
    </lineage>
</organism>
<dbReference type="GO" id="GO:0008474">
    <property type="term" value="F:palmitoyl-(protein) hydrolase activity"/>
    <property type="evidence" value="ECO:0007669"/>
    <property type="project" value="UniProtKB-EC"/>
</dbReference>
<keyword evidence="4" id="KW-0809">Transit peptide</keyword>
<name>A0A7M5V4L6_9CNID</name>
<keyword evidence="16" id="KW-1185">Reference proteome</keyword>
<evidence type="ECO:0000256" key="4">
    <source>
        <dbReference type="ARBA" id="ARBA00022946"/>
    </source>
</evidence>
<feature type="domain" description="AB hydrolase-1" evidence="14">
    <location>
        <begin position="68"/>
        <end position="181"/>
    </location>
</feature>
<evidence type="ECO:0000256" key="1">
    <source>
        <dbReference type="ARBA" id="ARBA00004173"/>
    </source>
</evidence>
<dbReference type="GO" id="GO:0102390">
    <property type="term" value="F:mycophenolic acid acyl-glucuronide esterase activity"/>
    <property type="evidence" value="ECO:0007669"/>
    <property type="project" value="UniProtKB-EC"/>
</dbReference>
<dbReference type="Pfam" id="PF00561">
    <property type="entry name" value="Abhydrolase_1"/>
    <property type="match status" value="1"/>
</dbReference>
<dbReference type="GO" id="GO:0004553">
    <property type="term" value="F:hydrolase activity, hydrolyzing O-glycosyl compounds"/>
    <property type="evidence" value="ECO:0007669"/>
    <property type="project" value="TreeGrafter"/>
</dbReference>
<proteinExistence type="predicted"/>
<comment type="catalytic activity">
    <reaction evidence="13">
        <text>mycophenolic acid O-acyl-beta-D-glucuronide + H2O = mycophenolate + D-glucuronate + H(+)</text>
        <dbReference type="Rhea" id="RHEA:34179"/>
        <dbReference type="ChEBI" id="CHEBI:15377"/>
        <dbReference type="ChEBI" id="CHEBI:15378"/>
        <dbReference type="ChEBI" id="CHEBI:58720"/>
        <dbReference type="ChEBI" id="CHEBI:62932"/>
        <dbReference type="ChEBI" id="CHEBI:66982"/>
        <dbReference type="EC" id="3.1.1.93"/>
    </reaction>
    <physiologicalReaction direction="left-to-right" evidence="13">
        <dbReference type="Rhea" id="RHEA:34180"/>
    </physiologicalReaction>
</comment>
<evidence type="ECO:0000256" key="10">
    <source>
        <dbReference type="ARBA" id="ARBA00042704"/>
    </source>
</evidence>
<dbReference type="PANTHER" id="PTHR16138:SF7">
    <property type="entry name" value="PALMITOYL-PROTEIN THIOESTERASE ABHD10, MITOCHONDRIAL"/>
    <property type="match status" value="1"/>
</dbReference>
<dbReference type="InterPro" id="IPR029058">
    <property type="entry name" value="AB_hydrolase_fold"/>
</dbReference>
<dbReference type="EnsemblMetazoa" id="CLYHEMT011224.2">
    <property type="protein sequence ID" value="CLYHEMP011224.2"/>
    <property type="gene ID" value="CLYHEMG011224"/>
</dbReference>
<dbReference type="InterPro" id="IPR000073">
    <property type="entry name" value="AB_hydrolase_1"/>
</dbReference>
<comment type="subcellular location">
    <subcellularLocation>
        <location evidence="1">Mitochondrion</location>
    </subcellularLocation>
</comment>
<keyword evidence="5" id="KW-0496">Mitochondrion</keyword>
<dbReference type="InterPro" id="IPR052382">
    <property type="entry name" value="ABHD10_acyl-thioesterase"/>
</dbReference>
<evidence type="ECO:0000256" key="6">
    <source>
        <dbReference type="ARBA" id="ARBA00039132"/>
    </source>
</evidence>
<dbReference type="GO" id="GO:0005739">
    <property type="term" value="C:mitochondrion"/>
    <property type="evidence" value="ECO:0007669"/>
    <property type="project" value="UniProtKB-SubCell"/>
</dbReference>
<dbReference type="PANTHER" id="PTHR16138">
    <property type="entry name" value="MYCOPHENOLIC ACID ACYL-GLUCURONIDE ESTERASE, MITOCHONDRIAL"/>
    <property type="match status" value="1"/>
</dbReference>
<evidence type="ECO:0000256" key="3">
    <source>
        <dbReference type="ARBA" id="ARBA00022801"/>
    </source>
</evidence>
<sequence length="282" mass="31713">LCFRTINIFPNFNGTIDTLIICYFEMIVEGKLLSQDGSFIFYKQRKAINLSKPGVVYLAGYGSDLNCKKAKHVDQYCAENGLSCLRFDYSGHTHSSGNLVDATLSLWKQNFLDILDKLTTGPQIIIGFSIGGLVSFVGALERPERIHSIISISNAADATYNNFHIHRTDEERQMVKDKGYFMSRVNHVVCYDLCIDSKNHLLVHDSVKEIALNCPIRFLHGMSDTTIHWKVSVALAKKVVSQDVKVQLVKTAKHGFNSKNELNILKETLNELVGMDSHKSKL</sequence>